<evidence type="ECO:0000313" key="3">
    <source>
        <dbReference type="Proteomes" id="UP000604825"/>
    </source>
</evidence>
<evidence type="ECO:0000256" key="1">
    <source>
        <dbReference type="SAM" id="SignalP"/>
    </source>
</evidence>
<keyword evidence="3" id="KW-1185">Reference proteome</keyword>
<evidence type="ECO:0000313" key="2">
    <source>
        <dbReference type="EMBL" id="CAD6264530.1"/>
    </source>
</evidence>
<sequence>MAAPCLLVLFCFLAGGGRASPATDELRRVSSCAVAAGTEERTRIYGEVAFGHGDVVVGRGHGGAAVLACSEPRGRTGWGAAVLGFSRAQSRRREHEGTAQQQHHILSEICSLKLSFLFSLSDLNWMASRGLSDGGQR</sequence>
<keyword evidence="1" id="KW-0732">Signal</keyword>
<dbReference type="EMBL" id="CAJGYO010000013">
    <property type="protein sequence ID" value="CAD6264530.1"/>
    <property type="molecule type" value="Genomic_DNA"/>
</dbReference>
<accession>A0A811R0T7</accession>
<proteinExistence type="predicted"/>
<dbReference type="AlphaFoldDB" id="A0A811R0T7"/>
<protein>
    <submittedName>
        <fullName evidence="2">Uncharacterized protein</fullName>
    </submittedName>
</protein>
<feature type="chain" id="PRO_5032342384" evidence="1">
    <location>
        <begin position="20"/>
        <end position="137"/>
    </location>
</feature>
<dbReference type="Proteomes" id="UP000604825">
    <property type="component" value="Unassembled WGS sequence"/>
</dbReference>
<reference evidence="2" key="1">
    <citation type="submission" date="2020-10" db="EMBL/GenBank/DDBJ databases">
        <authorList>
            <person name="Han B."/>
            <person name="Lu T."/>
            <person name="Zhao Q."/>
            <person name="Huang X."/>
            <person name="Zhao Y."/>
        </authorList>
    </citation>
    <scope>NUCLEOTIDE SEQUENCE</scope>
</reference>
<feature type="signal peptide" evidence="1">
    <location>
        <begin position="1"/>
        <end position="19"/>
    </location>
</feature>
<comment type="caution">
    <text evidence="2">The sequence shown here is derived from an EMBL/GenBank/DDBJ whole genome shotgun (WGS) entry which is preliminary data.</text>
</comment>
<organism evidence="2 3">
    <name type="scientific">Miscanthus lutarioriparius</name>
    <dbReference type="NCBI Taxonomy" id="422564"/>
    <lineage>
        <taxon>Eukaryota</taxon>
        <taxon>Viridiplantae</taxon>
        <taxon>Streptophyta</taxon>
        <taxon>Embryophyta</taxon>
        <taxon>Tracheophyta</taxon>
        <taxon>Spermatophyta</taxon>
        <taxon>Magnoliopsida</taxon>
        <taxon>Liliopsida</taxon>
        <taxon>Poales</taxon>
        <taxon>Poaceae</taxon>
        <taxon>PACMAD clade</taxon>
        <taxon>Panicoideae</taxon>
        <taxon>Andropogonodae</taxon>
        <taxon>Andropogoneae</taxon>
        <taxon>Saccharinae</taxon>
        <taxon>Miscanthus</taxon>
    </lineage>
</organism>
<gene>
    <name evidence="2" type="ORF">NCGR_LOCUS47835</name>
</gene>
<name>A0A811R0T7_9POAL</name>